<proteinExistence type="predicted"/>
<feature type="signal peptide" evidence="2">
    <location>
        <begin position="1"/>
        <end position="17"/>
    </location>
</feature>
<accession>A0A2K2DAT8</accession>
<feature type="chain" id="PRO_5036043377" evidence="2">
    <location>
        <begin position="18"/>
        <end position="88"/>
    </location>
</feature>
<dbReference type="AlphaFoldDB" id="A0A2K2DAT8"/>
<evidence type="ECO:0000313" key="3">
    <source>
        <dbReference type="EMBL" id="PNT71396.1"/>
    </source>
</evidence>
<gene>
    <name evidence="3" type="ORF">BRADI_2g26958v3</name>
</gene>
<organism evidence="3">
    <name type="scientific">Brachypodium distachyon</name>
    <name type="common">Purple false brome</name>
    <name type="synonym">Trachynia distachya</name>
    <dbReference type="NCBI Taxonomy" id="15368"/>
    <lineage>
        <taxon>Eukaryota</taxon>
        <taxon>Viridiplantae</taxon>
        <taxon>Streptophyta</taxon>
        <taxon>Embryophyta</taxon>
        <taxon>Tracheophyta</taxon>
        <taxon>Spermatophyta</taxon>
        <taxon>Magnoliopsida</taxon>
        <taxon>Liliopsida</taxon>
        <taxon>Poales</taxon>
        <taxon>Poaceae</taxon>
        <taxon>BOP clade</taxon>
        <taxon>Pooideae</taxon>
        <taxon>Stipodae</taxon>
        <taxon>Brachypodieae</taxon>
        <taxon>Brachypodium</taxon>
    </lineage>
</organism>
<dbReference type="Gramene" id="PNT71396">
    <property type="protein sequence ID" value="PNT71396"/>
    <property type="gene ID" value="BRADI_2g26958v3"/>
</dbReference>
<feature type="region of interest" description="Disordered" evidence="1">
    <location>
        <begin position="29"/>
        <end position="58"/>
    </location>
</feature>
<evidence type="ECO:0000313" key="4">
    <source>
        <dbReference type="EnsemblPlants" id="PNT71396"/>
    </source>
</evidence>
<keyword evidence="2" id="KW-0732">Signal</keyword>
<dbReference type="Proteomes" id="UP000008810">
    <property type="component" value="Chromosome 2"/>
</dbReference>
<keyword evidence="5" id="KW-1185">Reference proteome</keyword>
<evidence type="ECO:0000256" key="1">
    <source>
        <dbReference type="SAM" id="MobiDB-lite"/>
    </source>
</evidence>
<name>A0A2K2DAT8_BRADI</name>
<reference evidence="3 4" key="1">
    <citation type="journal article" date="2010" name="Nature">
        <title>Genome sequencing and analysis of the model grass Brachypodium distachyon.</title>
        <authorList>
            <consortium name="International Brachypodium Initiative"/>
        </authorList>
    </citation>
    <scope>NUCLEOTIDE SEQUENCE [LARGE SCALE GENOMIC DNA]</scope>
    <source>
        <strain evidence="3 4">Bd21</strain>
    </source>
</reference>
<dbReference type="EMBL" id="CM000881">
    <property type="protein sequence ID" value="PNT71396.1"/>
    <property type="molecule type" value="Genomic_DNA"/>
</dbReference>
<dbReference type="EnsemblPlants" id="PNT71396">
    <property type="protein sequence ID" value="PNT71396"/>
    <property type="gene ID" value="BRADI_2g26958v3"/>
</dbReference>
<evidence type="ECO:0000256" key="2">
    <source>
        <dbReference type="SAM" id="SignalP"/>
    </source>
</evidence>
<dbReference type="InParanoid" id="A0A2K2DAT8"/>
<sequence length="88" mass="9496">MFHVASMLLFFFRFVLPIDMQVPADIMNSNEDEAAGGAHEEDKSSDLIPQRSRRNQSAVQIPPAEIAVAAVPDADNVLQGASERLGSG</sequence>
<evidence type="ECO:0000313" key="5">
    <source>
        <dbReference type="Proteomes" id="UP000008810"/>
    </source>
</evidence>
<protein>
    <submittedName>
        <fullName evidence="3 4">Uncharacterized protein</fullName>
    </submittedName>
</protein>
<reference evidence="4" key="3">
    <citation type="submission" date="2018-08" db="UniProtKB">
        <authorList>
            <consortium name="EnsemblPlants"/>
        </authorList>
    </citation>
    <scope>IDENTIFICATION</scope>
    <source>
        <strain evidence="4">cv. Bd21</strain>
    </source>
</reference>
<reference evidence="3" key="2">
    <citation type="submission" date="2017-06" db="EMBL/GenBank/DDBJ databases">
        <title>WGS assembly of Brachypodium distachyon.</title>
        <authorList>
            <consortium name="The International Brachypodium Initiative"/>
            <person name="Lucas S."/>
            <person name="Harmon-Smith M."/>
            <person name="Lail K."/>
            <person name="Tice H."/>
            <person name="Grimwood J."/>
            <person name="Bruce D."/>
            <person name="Barry K."/>
            <person name="Shu S."/>
            <person name="Lindquist E."/>
            <person name="Wang M."/>
            <person name="Pitluck S."/>
            <person name="Vogel J.P."/>
            <person name="Garvin D.F."/>
            <person name="Mockler T.C."/>
            <person name="Schmutz J."/>
            <person name="Rokhsar D."/>
            <person name="Bevan M.W."/>
        </authorList>
    </citation>
    <scope>NUCLEOTIDE SEQUENCE</scope>
    <source>
        <strain evidence="3">Bd21</strain>
    </source>
</reference>